<reference evidence="2" key="1">
    <citation type="submission" date="2012-09" db="EMBL/GenBank/DDBJ databases">
        <authorList>
            <person name="Martin A.A."/>
        </authorList>
    </citation>
    <scope>NUCLEOTIDE SEQUENCE</scope>
</reference>
<feature type="compositionally biased region" description="Basic residues" evidence="1">
    <location>
        <begin position="123"/>
        <end position="132"/>
    </location>
</feature>
<accession>A0A0K0CUS8</accession>
<name>A0A0K0CUS8_ANGCA</name>
<dbReference type="WBParaSite" id="ACAC_0000100901-mRNA-1">
    <property type="protein sequence ID" value="ACAC_0000100901-mRNA-1"/>
    <property type="gene ID" value="ACAC_0000100901"/>
</dbReference>
<evidence type="ECO:0000256" key="1">
    <source>
        <dbReference type="SAM" id="MobiDB-lite"/>
    </source>
</evidence>
<sequence length="142" mass="16160">MQEVRELIRSENIRLSVSDKGGEVVIPHQLDVEVTKKHLEDGSLYCPSSDEEFKSKYRKLNHEWVKMARAAGLKPPVISQLKVNLPTCLVLYLLVKTHKLLSSDDLASTDPSLFLSQSSHGNREHKRAKFSRRSGLIPEIRK</sequence>
<evidence type="ECO:0000313" key="2">
    <source>
        <dbReference type="Proteomes" id="UP000035642"/>
    </source>
</evidence>
<protein>
    <submittedName>
        <fullName evidence="3">Ubiquitinyl hydrolase 1</fullName>
    </submittedName>
</protein>
<organism evidence="2 3">
    <name type="scientific">Angiostrongylus cantonensis</name>
    <name type="common">Rat lungworm</name>
    <dbReference type="NCBI Taxonomy" id="6313"/>
    <lineage>
        <taxon>Eukaryota</taxon>
        <taxon>Metazoa</taxon>
        <taxon>Ecdysozoa</taxon>
        <taxon>Nematoda</taxon>
        <taxon>Chromadorea</taxon>
        <taxon>Rhabditida</taxon>
        <taxon>Rhabditina</taxon>
        <taxon>Rhabditomorpha</taxon>
        <taxon>Strongyloidea</taxon>
        <taxon>Metastrongylidae</taxon>
        <taxon>Angiostrongylus</taxon>
    </lineage>
</organism>
<reference evidence="3" key="2">
    <citation type="submission" date="2017-02" db="UniProtKB">
        <authorList>
            <consortium name="WormBaseParasite"/>
        </authorList>
    </citation>
    <scope>IDENTIFICATION</scope>
</reference>
<evidence type="ECO:0000313" key="3">
    <source>
        <dbReference type="WBParaSite" id="ACAC_0000100901-mRNA-1"/>
    </source>
</evidence>
<feature type="region of interest" description="Disordered" evidence="1">
    <location>
        <begin position="117"/>
        <end position="142"/>
    </location>
</feature>
<proteinExistence type="predicted"/>
<dbReference type="Proteomes" id="UP000035642">
    <property type="component" value="Unassembled WGS sequence"/>
</dbReference>
<dbReference type="AlphaFoldDB" id="A0A0K0CUS8"/>
<keyword evidence="2" id="KW-1185">Reference proteome</keyword>